<dbReference type="Proteomes" id="UP000197468">
    <property type="component" value="Unassembled WGS sequence"/>
</dbReference>
<evidence type="ECO:0000313" key="3">
    <source>
        <dbReference type="Proteomes" id="UP000197468"/>
    </source>
</evidence>
<feature type="compositionally biased region" description="Polar residues" evidence="1">
    <location>
        <begin position="11"/>
        <end position="27"/>
    </location>
</feature>
<feature type="region of interest" description="Disordered" evidence="1">
    <location>
        <begin position="1"/>
        <end position="27"/>
    </location>
</feature>
<organism evidence="2 3">
    <name type="scientific">Roseateles aquatilis</name>
    <dbReference type="NCBI Taxonomy" id="431061"/>
    <lineage>
        <taxon>Bacteria</taxon>
        <taxon>Pseudomonadati</taxon>
        <taxon>Pseudomonadota</taxon>
        <taxon>Betaproteobacteria</taxon>
        <taxon>Burkholderiales</taxon>
        <taxon>Sphaerotilaceae</taxon>
        <taxon>Roseateles</taxon>
    </lineage>
</organism>
<reference evidence="2 3" key="1">
    <citation type="journal article" date="2008" name="Int. J. Syst. Evol. Microbiol.">
        <title>Description of Roseateles aquatilis sp. nov. and Roseateles terrae sp. nov., in the class Betaproteobacteria, and emended description of the genus Roseateles.</title>
        <authorList>
            <person name="Gomila M."/>
            <person name="Bowien B."/>
            <person name="Falsen E."/>
            <person name="Moore E.R."/>
            <person name="Lalucat J."/>
        </authorList>
    </citation>
    <scope>NUCLEOTIDE SEQUENCE [LARGE SCALE GENOMIC DNA]</scope>
    <source>
        <strain evidence="2 3">CCUG 48205</strain>
    </source>
</reference>
<dbReference type="EMBL" id="NIOF01000006">
    <property type="protein sequence ID" value="OWQ88920.1"/>
    <property type="molecule type" value="Genomic_DNA"/>
</dbReference>
<evidence type="ECO:0000256" key="1">
    <source>
        <dbReference type="SAM" id="MobiDB-lite"/>
    </source>
</evidence>
<sequence>MAPQEALHPGNQASDTARVKTTNQGTTMPTLAEYREYWTTLHDHYVEANEMAREARGLVSAAYVAALAGNGQGPTAEAIEHAEKLERLADKFARETRSIAEKALSQAAD</sequence>
<dbReference type="RefSeq" id="WP_141100815.1">
    <property type="nucleotide sequence ID" value="NZ_NIOF01000006.1"/>
</dbReference>
<protein>
    <submittedName>
        <fullName evidence="2">Uncharacterized protein</fullName>
    </submittedName>
</protein>
<evidence type="ECO:0000313" key="2">
    <source>
        <dbReference type="EMBL" id="OWQ88920.1"/>
    </source>
</evidence>
<accession>A0A246J8Q4</accession>
<proteinExistence type="predicted"/>
<keyword evidence="3" id="KW-1185">Reference proteome</keyword>
<dbReference type="AlphaFoldDB" id="A0A246J8Q4"/>
<gene>
    <name evidence="2" type="ORF">CDN99_15740</name>
</gene>
<name>A0A246J8Q4_9BURK</name>
<comment type="caution">
    <text evidence="2">The sequence shown here is derived from an EMBL/GenBank/DDBJ whole genome shotgun (WGS) entry which is preliminary data.</text>
</comment>